<dbReference type="Proteomes" id="UP001250698">
    <property type="component" value="Unassembled WGS sequence"/>
</dbReference>
<evidence type="ECO:0000256" key="3">
    <source>
        <dbReference type="SAM" id="Coils"/>
    </source>
</evidence>
<dbReference type="CDD" id="cd08826">
    <property type="entry name" value="SPFH_eoslipins_u1"/>
    <property type="match status" value="1"/>
</dbReference>
<reference evidence="6 7" key="1">
    <citation type="submission" date="2023-10" db="EMBL/GenBank/DDBJ databases">
        <title>Hymenobacter endophyticus sp. nov., an isolate from the leaf tissues of wheat.</title>
        <authorList>
            <person name="Dai Y."/>
        </authorList>
    </citation>
    <scope>NUCLEOTIDE SEQUENCE [LARGE SCALE GENOMIC DNA]</scope>
    <source>
        <strain evidence="6 7">ZK17L-C2</strain>
    </source>
</reference>
<dbReference type="InterPro" id="IPR001107">
    <property type="entry name" value="Band_7"/>
</dbReference>
<dbReference type="Gene3D" id="6.10.250.2090">
    <property type="match status" value="1"/>
</dbReference>
<dbReference type="PRINTS" id="PR00721">
    <property type="entry name" value="STOMATIN"/>
</dbReference>
<name>A0ABU3TJE5_9BACT</name>
<evidence type="ECO:0000313" key="7">
    <source>
        <dbReference type="Proteomes" id="UP001250698"/>
    </source>
</evidence>
<accession>A0ABU3TJE5</accession>
<keyword evidence="4" id="KW-0812">Transmembrane</keyword>
<comment type="caution">
    <text evidence="6">The sequence shown here is derived from an EMBL/GenBank/DDBJ whole genome shotgun (WGS) entry which is preliminary data.</text>
</comment>
<dbReference type="SUPFAM" id="SSF117892">
    <property type="entry name" value="Band 7/SPFH domain"/>
    <property type="match status" value="1"/>
</dbReference>
<evidence type="ECO:0000313" key="6">
    <source>
        <dbReference type="EMBL" id="MDU0371480.1"/>
    </source>
</evidence>
<comment type="subcellular location">
    <subcellularLocation>
        <location evidence="1">Membrane</location>
        <topology evidence="1">Single-pass membrane protein</topology>
    </subcellularLocation>
</comment>
<dbReference type="Pfam" id="PF01145">
    <property type="entry name" value="Band_7"/>
    <property type="match status" value="1"/>
</dbReference>
<proteinExistence type="inferred from homology"/>
<protein>
    <submittedName>
        <fullName evidence="6">Slipin family protein</fullName>
    </submittedName>
</protein>
<keyword evidence="4" id="KW-0472">Membrane</keyword>
<evidence type="ECO:0000256" key="1">
    <source>
        <dbReference type="ARBA" id="ARBA00004167"/>
    </source>
</evidence>
<dbReference type="InterPro" id="IPR036013">
    <property type="entry name" value="Band_7/SPFH_dom_sf"/>
</dbReference>
<gene>
    <name evidence="6" type="ORF">ROI90_13815</name>
</gene>
<keyword evidence="4" id="KW-1133">Transmembrane helix</keyword>
<dbReference type="EMBL" id="JAWDJT010000009">
    <property type="protein sequence ID" value="MDU0371480.1"/>
    <property type="molecule type" value="Genomic_DNA"/>
</dbReference>
<evidence type="ECO:0000259" key="5">
    <source>
        <dbReference type="SMART" id="SM00244"/>
    </source>
</evidence>
<feature type="transmembrane region" description="Helical" evidence="4">
    <location>
        <begin position="27"/>
        <end position="44"/>
    </location>
</feature>
<keyword evidence="7" id="KW-1185">Reference proteome</keyword>
<dbReference type="SMART" id="SM00244">
    <property type="entry name" value="PHB"/>
    <property type="match status" value="1"/>
</dbReference>
<feature type="coiled-coil region" evidence="3">
    <location>
        <begin position="192"/>
        <end position="219"/>
    </location>
</feature>
<evidence type="ECO:0000256" key="4">
    <source>
        <dbReference type="SAM" id="Phobius"/>
    </source>
</evidence>
<comment type="similarity">
    <text evidence="2">Belongs to the band 7/mec-2 family.</text>
</comment>
<organism evidence="6 7">
    <name type="scientific">Hymenobacter endophyticus</name>
    <dbReference type="NCBI Taxonomy" id="3076335"/>
    <lineage>
        <taxon>Bacteria</taxon>
        <taxon>Pseudomonadati</taxon>
        <taxon>Bacteroidota</taxon>
        <taxon>Cytophagia</taxon>
        <taxon>Cytophagales</taxon>
        <taxon>Hymenobacteraceae</taxon>
        <taxon>Hymenobacter</taxon>
    </lineage>
</organism>
<dbReference type="InterPro" id="IPR001972">
    <property type="entry name" value="Stomatin_HflK_fam"/>
</dbReference>
<dbReference type="PANTHER" id="PTHR10264:SF19">
    <property type="entry name" value="AT06885P-RELATED"/>
    <property type="match status" value="1"/>
</dbReference>
<dbReference type="PANTHER" id="PTHR10264">
    <property type="entry name" value="BAND 7 PROTEIN-RELATED"/>
    <property type="match status" value="1"/>
</dbReference>
<evidence type="ECO:0000256" key="2">
    <source>
        <dbReference type="ARBA" id="ARBA00008164"/>
    </source>
</evidence>
<sequence>MARPLCFQLYLFHLLRPEATVTMTTLYVLLGFGLILLFMGLCIAQEYERAIVFRLGRYAGRRGPGLYWIIPFIERRTTVDIRTKTVDLEQQETITKDSVTIKVNAVLWFRVVNPEDAIIKVANFNQAVYQLSVTALRNIIGQHQLDEVLKERQQINATLQQLVDAATETWGVKIEMVEIKDVEIPESMQRAMAREAEAIREKRARIIKAEAELEASLKLTQGAKQMEESPMALELRRMQMLSEIGIDNNTTTVVLIPSEFTNLARGFAQNQAATAVS</sequence>
<feature type="domain" description="Band 7" evidence="5">
    <location>
        <begin position="39"/>
        <end position="196"/>
    </location>
</feature>
<dbReference type="InterPro" id="IPR043202">
    <property type="entry name" value="Band-7_stomatin-like"/>
</dbReference>
<dbReference type="Gene3D" id="3.30.479.30">
    <property type="entry name" value="Band 7 domain"/>
    <property type="match status" value="1"/>
</dbReference>
<keyword evidence="3" id="KW-0175">Coiled coil</keyword>